<dbReference type="RefSeq" id="WP_095044568.1">
    <property type="nucleotide sequence ID" value="NZ_LN890655.1"/>
</dbReference>
<feature type="domain" description="Small ribosomal subunit protein uS4 N-terminal" evidence="12">
    <location>
        <begin position="3"/>
        <end position="101"/>
    </location>
</feature>
<organism evidence="13 14">
    <name type="scientific">Candidatus Promineifilum breve</name>
    <dbReference type="NCBI Taxonomy" id="1806508"/>
    <lineage>
        <taxon>Bacteria</taxon>
        <taxon>Bacillati</taxon>
        <taxon>Chloroflexota</taxon>
        <taxon>Ardenticatenia</taxon>
        <taxon>Candidatus Promineifilales</taxon>
        <taxon>Candidatus Promineifilaceae</taxon>
        <taxon>Candidatus Promineifilum</taxon>
    </lineage>
</organism>
<dbReference type="OrthoDB" id="9803672at2"/>
<dbReference type="AlphaFoldDB" id="A0A160T6Y1"/>
<dbReference type="InterPro" id="IPR036986">
    <property type="entry name" value="S4_RNA-bd_sf"/>
</dbReference>
<keyword evidence="4 9" id="KW-0694">RNA-binding</keyword>
<evidence type="ECO:0000256" key="4">
    <source>
        <dbReference type="ARBA" id="ARBA00022884"/>
    </source>
</evidence>
<reference evidence="13" key="1">
    <citation type="submission" date="2016-01" db="EMBL/GenBank/DDBJ databases">
        <authorList>
            <person name="Mcilroy J.S."/>
            <person name="Karst M S."/>
            <person name="Albertsen M."/>
        </authorList>
    </citation>
    <scope>NUCLEOTIDE SEQUENCE</scope>
    <source>
        <strain evidence="13">Cfx-K</strain>
    </source>
</reference>
<dbReference type="KEGG" id="pbf:CFX0092_A3461"/>
<dbReference type="PROSITE" id="PS50889">
    <property type="entry name" value="S4"/>
    <property type="match status" value="1"/>
</dbReference>
<dbReference type="GO" id="GO:0006412">
    <property type="term" value="P:translation"/>
    <property type="evidence" value="ECO:0007669"/>
    <property type="project" value="UniProtKB-UniRule"/>
</dbReference>
<dbReference type="PANTHER" id="PTHR11831:SF4">
    <property type="entry name" value="SMALL RIBOSOMAL SUBUNIT PROTEIN US4M"/>
    <property type="match status" value="1"/>
</dbReference>
<dbReference type="InterPro" id="IPR002942">
    <property type="entry name" value="S4_RNA-bd"/>
</dbReference>
<evidence type="ECO:0000256" key="9">
    <source>
        <dbReference type="HAMAP-Rule" id="MF_01306"/>
    </source>
</evidence>
<dbReference type="SUPFAM" id="SSF55174">
    <property type="entry name" value="Alpha-L RNA-binding motif"/>
    <property type="match status" value="1"/>
</dbReference>
<dbReference type="EMBL" id="LN890655">
    <property type="protein sequence ID" value="CUS05339.2"/>
    <property type="molecule type" value="Genomic_DNA"/>
</dbReference>
<evidence type="ECO:0000256" key="1">
    <source>
        <dbReference type="ARBA" id="ARBA00003866"/>
    </source>
</evidence>
<keyword evidence="3 9" id="KW-0699">rRNA-binding</keyword>
<evidence type="ECO:0000256" key="6">
    <source>
        <dbReference type="ARBA" id="ARBA00023274"/>
    </source>
</evidence>
<evidence type="ECO:0000259" key="11">
    <source>
        <dbReference type="SMART" id="SM00363"/>
    </source>
</evidence>
<evidence type="ECO:0000313" key="13">
    <source>
        <dbReference type="EMBL" id="CUS05339.2"/>
    </source>
</evidence>
<comment type="similarity">
    <text evidence="2 9 10">Belongs to the universal ribosomal protein uS4 family.</text>
</comment>
<dbReference type="Pfam" id="PF00163">
    <property type="entry name" value="Ribosomal_S4"/>
    <property type="match status" value="1"/>
</dbReference>
<dbReference type="CDD" id="cd00165">
    <property type="entry name" value="S4"/>
    <property type="match status" value="1"/>
</dbReference>
<keyword evidence="14" id="KW-1185">Reference proteome</keyword>
<gene>
    <name evidence="9 13" type="primary">rpsD</name>
    <name evidence="13" type="ORF">CFX0092_A3461</name>
</gene>
<accession>A0A160T6Y1</accession>
<dbReference type="GO" id="GO:0019843">
    <property type="term" value="F:rRNA binding"/>
    <property type="evidence" value="ECO:0007669"/>
    <property type="project" value="UniProtKB-UniRule"/>
</dbReference>
<evidence type="ECO:0000313" key="14">
    <source>
        <dbReference type="Proteomes" id="UP000215027"/>
    </source>
</evidence>
<dbReference type="GO" id="GO:0015935">
    <property type="term" value="C:small ribosomal subunit"/>
    <property type="evidence" value="ECO:0007669"/>
    <property type="project" value="InterPro"/>
</dbReference>
<comment type="function">
    <text evidence="1 9">One of the primary rRNA binding proteins, it binds directly to 16S rRNA where it nucleates assembly of the body of the 30S subunit.</text>
</comment>
<comment type="function">
    <text evidence="9">With S5 and S12 plays an important role in translational accuracy.</text>
</comment>
<dbReference type="InterPro" id="IPR018079">
    <property type="entry name" value="Ribosomal_uS4_CS"/>
</dbReference>
<dbReference type="FunFam" id="1.10.1050.10:FF:000001">
    <property type="entry name" value="30S ribosomal protein S4"/>
    <property type="match status" value="1"/>
</dbReference>
<dbReference type="SMART" id="SM01390">
    <property type="entry name" value="Ribosomal_S4"/>
    <property type="match status" value="1"/>
</dbReference>
<evidence type="ECO:0000256" key="3">
    <source>
        <dbReference type="ARBA" id="ARBA00022730"/>
    </source>
</evidence>
<dbReference type="InterPro" id="IPR001912">
    <property type="entry name" value="Ribosomal_uS4_N"/>
</dbReference>
<dbReference type="HAMAP" id="MF_01306_B">
    <property type="entry name" value="Ribosomal_uS4_B"/>
    <property type="match status" value="1"/>
</dbReference>
<dbReference type="PROSITE" id="PS00632">
    <property type="entry name" value="RIBOSOMAL_S4"/>
    <property type="match status" value="1"/>
</dbReference>
<feature type="domain" description="RNA-binding S4" evidence="11">
    <location>
        <begin position="102"/>
        <end position="163"/>
    </location>
</feature>
<evidence type="ECO:0000256" key="7">
    <source>
        <dbReference type="ARBA" id="ARBA00025813"/>
    </source>
</evidence>
<sequence>MARYTGPVCRLCRREGEKLFLKGSRCLTPKCSVERRGYPPGQHGRENQFRRGRASDYLLQLREKQKARRVYGVMERQFNRYFERASRQKGLTGYNLLATLERRLDNVVYRMGLADSRPQARQLVQHGHIMLNNRKTNIPSALVAPGDVVSVRPQSNRLTYFKDLRQNLDDRRVPRWLTLETTNLSGRVLHVPAREDIDISLNEQLIVEYYSR</sequence>
<evidence type="ECO:0000256" key="8">
    <source>
        <dbReference type="ARBA" id="ARBA00035254"/>
    </source>
</evidence>
<evidence type="ECO:0000256" key="5">
    <source>
        <dbReference type="ARBA" id="ARBA00022980"/>
    </source>
</evidence>
<dbReference type="Pfam" id="PF01479">
    <property type="entry name" value="S4"/>
    <property type="match status" value="1"/>
</dbReference>
<dbReference type="InterPro" id="IPR022801">
    <property type="entry name" value="Ribosomal_uS4"/>
</dbReference>
<dbReference type="PANTHER" id="PTHR11831">
    <property type="entry name" value="30S 40S RIBOSOMAL PROTEIN"/>
    <property type="match status" value="1"/>
</dbReference>
<dbReference type="Gene3D" id="3.10.290.10">
    <property type="entry name" value="RNA-binding S4 domain"/>
    <property type="match status" value="1"/>
</dbReference>
<dbReference type="SMART" id="SM00363">
    <property type="entry name" value="S4"/>
    <property type="match status" value="1"/>
</dbReference>
<dbReference type="Gene3D" id="1.10.1050.10">
    <property type="entry name" value="Ribosomal Protein S4 Delta 41, Chain A, domain 1"/>
    <property type="match status" value="1"/>
</dbReference>
<dbReference type="GO" id="GO:0003735">
    <property type="term" value="F:structural constituent of ribosome"/>
    <property type="evidence" value="ECO:0007669"/>
    <property type="project" value="InterPro"/>
</dbReference>
<dbReference type="NCBIfam" id="TIGR01017">
    <property type="entry name" value="rpsD_bact"/>
    <property type="match status" value="1"/>
</dbReference>
<keyword evidence="5 9" id="KW-0689">Ribosomal protein</keyword>
<protein>
    <recommendedName>
        <fullName evidence="8 9">Small ribosomal subunit protein uS4</fullName>
    </recommendedName>
</protein>
<evidence type="ECO:0000256" key="10">
    <source>
        <dbReference type="RuleBase" id="RU003699"/>
    </source>
</evidence>
<dbReference type="FunFam" id="3.10.290.10:FF:000001">
    <property type="entry name" value="30S ribosomal protein S4"/>
    <property type="match status" value="1"/>
</dbReference>
<evidence type="ECO:0000256" key="2">
    <source>
        <dbReference type="ARBA" id="ARBA00007465"/>
    </source>
</evidence>
<evidence type="ECO:0000259" key="12">
    <source>
        <dbReference type="SMART" id="SM01390"/>
    </source>
</evidence>
<name>A0A160T6Y1_9CHLR</name>
<proteinExistence type="inferred from homology"/>
<dbReference type="InterPro" id="IPR005709">
    <property type="entry name" value="Ribosomal_uS4_bac-type"/>
</dbReference>
<dbReference type="GO" id="GO:0042274">
    <property type="term" value="P:ribosomal small subunit biogenesis"/>
    <property type="evidence" value="ECO:0007669"/>
    <property type="project" value="TreeGrafter"/>
</dbReference>
<keyword evidence="6 9" id="KW-0687">Ribonucleoprotein</keyword>
<comment type="subunit">
    <text evidence="7 9">Part of the 30S ribosomal subunit. Contacts protein S5. The interaction surface between S4 and S5 is involved in control of translational fidelity.</text>
</comment>
<dbReference type="NCBIfam" id="NF003717">
    <property type="entry name" value="PRK05327.1"/>
    <property type="match status" value="1"/>
</dbReference>
<dbReference type="Proteomes" id="UP000215027">
    <property type="component" value="Chromosome I"/>
</dbReference>